<dbReference type="EMBL" id="LITT01000010">
    <property type="protein sequence ID" value="OAA90779.1"/>
    <property type="molecule type" value="Genomic_DNA"/>
</dbReference>
<dbReference type="OrthoDB" id="1887412at2"/>
<dbReference type="RefSeq" id="WP_082848391.1">
    <property type="nucleotide sequence ID" value="NZ_LITT01000010.1"/>
</dbReference>
<dbReference type="PATRIC" id="fig|1538.10.peg.1593"/>
<gene>
    <name evidence="1" type="ORF">WY13_01083</name>
</gene>
<name>A0A162N9X4_9CLOT</name>
<protein>
    <submittedName>
        <fullName evidence="1">Uncharacterized protein</fullName>
    </submittedName>
</protein>
<comment type="caution">
    <text evidence="1">The sequence shown here is derived from an EMBL/GenBank/DDBJ whole genome shotgun (WGS) entry which is preliminary data.</text>
</comment>
<proteinExistence type="predicted"/>
<accession>A0A162N9X4</accession>
<reference evidence="1 2" key="1">
    <citation type="journal article" date="2015" name="Biotechnol. Bioeng.">
        <title>Genome sequence and phenotypic characterization of Caulobacter segnis.</title>
        <authorList>
            <person name="Patel S."/>
            <person name="Fletcher B."/>
            <person name="Scott D.C."/>
            <person name="Ely B."/>
        </authorList>
    </citation>
    <scope>NUCLEOTIDE SEQUENCE [LARGE SCALE GENOMIC DNA]</scope>
    <source>
        <strain evidence="1 2">ERI-2</strain>
    </source>
</reference>
<evidence type="ECO:0000313" key="2">
    <source>
        <dbReference type="Proteomes" id="UP000077407"/>
    </source>
</evidence>
<sequence length="316" mass="36814">MIRIQRRDEYLLKKIGEYGILNNKTIDKIYGSAVQYPVRRRKKLADAKYIIKNNKYCSLGVKGRKYLEDELGIEHIRDVASAKYIRTRIGKIAEVLIELETIYNTYPSWELKDSDIISERKDKYYGKIVSKINGKSYFVYNLGGITSTKYINKAVSLKKRYIQKIREEIISKSQGGKIERVILLAEDKAVMDLYNESLVSLNVKEQLIIPWQDLGFDLIRKIGSENIEEKVMGYLYEDYDSPDWAYADYTTKEGQVVILVTNDGEKIVKVKQSQMINRYNRTDKFKLVVVCLESQYGKFKREFENLAIKTVPDSIL</sequence>
<organism evidence="1 2">
    <name type="scientific">Clostridium ljungdahlii</name>
    <dbReference type="NCBI Taxonomy" id="1538"/>
    <lineage>
        <taxon>Bacteria</taxon>
        <taxon>Bacillati</taxon>
        <taxon>Bacillota</taxon>
        <taxon>Clostridia</taxon>
        <taxon>Eubacteriales</taxon>
        <taxon>Clostridiaceae</taxon>
        <taxon>Clostridium</taxon>
    </lineage>
</organism>
<evidence type="ECO:0000313" key="1">
    <source>
        <dbReference type="EMBL" id="OAA90779.1"/>
    </source>
</evidence>
<dbReference type="Proteomes" id="UP000077407">
    <property type="component" value="Unassembled WGS sequence"/>
</dbReference>
<dbReference type="AlphaFoldDB" id="A0A162N9X4"/>